<feature type="domain" description="Rap1a immunity protein" evidence="2">
    <location>
        <begin position="22"/>
        <end position="128"/>
    </location>
</feature>
<dbReference type="Pfam" id="PF18602">
    <property type="entry name" value="Rap1a"/>
    <property type="match status" value="1"/>
</dbReference>
<accession>A0AAW7XKZ9</accession>
<dbReference type="GeneID" id="89455068"/>
<dbReference type="EMBL" id="JAUYVO010000009">
    <property type="protein sequence ID" value="MDP2523597.1"/>
    <property type="molecule type" value="Genomic_DNA"/>
</dbReference>
<dbReference type="InterPro" id="IPR041238">
    <property type="entry name" value="Rap1a"/>
</dbReference>
<feature type="signal peptide" evidence="1">
    <location>
        <begin position="1"/>
        <end position="20"/>
    </location>
</feature>
<evidence type="ECO:0000313" key="6">
    <source>
        <dbReference type="Proteomes" id="UP001177341"/>
    </source>
</evidence>
<keyword evidence="6" id="KW-1185">Reference proteome</keyword>
<name>A0AAW7XKZ9_9GAMM</name>
<dbReference type="EMBL" id="JAUOPG010000011">
    <property type="protein sequence ID" value="MDO6454963.1"/>
    <property type="molecule type" value="Genomic_DNA"/>
</dbReference>
<evidence type="ECO:0000259" key="2">
    <source>
        <dbReference type="Pfam" id="PF18602"/>
    </source>
</evidence>
<reference evidence="3" key="1">
    <citation type="submission" date="2023-07" db="EMBL/GenBank/DDBJ databases">
        <title>Genome content predicts the carbon catabolic preferences of heterotrophic bacteria.</title>
        <authorList>
            <person name="Gralka M."/>
        </authorList>
    </citation>
    <scope>NUCLEOTIDE SEQUENCE</scope>
    <source>
        <strain evidence="4">5G01</strain>
        <strain evidence="3">I2M16</strain>
    </source>
</reference>
<sequence>MKGLLSAALLLSLFSSQSYALTSQEFYDKCNNLYQSPGKETPQDAVNRALNAGSCSGFVGGMINGFNLVGNMLGQKGAVKRNFVCLPAGKQSQELLDEVIAYIKENPEKASEPVQISVYNTFVLGYPCEEFANKPATQP</sequence>
<dbReference type="Proteomes" id="UP001177341">
    <property type="component" value="Unassembled WGS sequence"/>
</dbReference>
<proteinExistence type="predicted"/>
<evidence type="ECO:0000313" key="3">
    <source>
        <dbReference type="EMBL" id="MDO6454963.1"/>
    </source>
</evidence>
<dbReference type="RefSeq" id="WP_075171163.1">
    <property type="nucleotide sequence ID" value="NZ_CAXHZV010000008.1"/>
</dbReference>
<keyword evidence="1" id="KW-0732">Signal</keyword>
<dbReference type="Proteomes" id="UP001169862">
    <property type="component" value="Unassembled WGS sequence"/>
</dbReference>
<evidence type="ECO:0000256" key="1">
    <source>
        <dbReference type="SAM" id="SignalP"/>
    </source>
</evidence>
<dbReference type="AlphaFoldDB" id="A0AAW7XKZ9"/>
<feature type="chain" id="PRO_5043678607" evidence="1">
    <location>
        <begin position="21"/>
        <end position="139"/>
    </location>
</feature>
<comment type="caution">
    <text evidence="3">The sequence shown here is derived from an EMBL/GenBank/DDBJ whole genome shotgun (WGS) entry which is preliminary data.</text>
</comment>
<protein>
    <submittedName>
        <fullName evidence="3">Rap1a/Tai family immunity protein</fullName>
    </submittedName>
</protein>
<evidence type="ECO:0000313" key="4">
    <source>
        <dbReference type="EMBL" id="MDP2523597.1"/>
    </source>
</evidence>
<evidence type="ECO:0000313" key="5">
    <source>
        <dbReference type="Proteomes" id="UP001169862"/>
    </source>
</evidence>
<organism evidence="3 5">
    <name type="scientific">Neptunomonas phycophila</name>
    <dbReference type="NCBI Taxonomy" id="1572645"/>
    <lineage>
        <taxon>Bacteria</taxon>
        <taxon>Pseudomonadati</taxon>
        <taxon>Pseudomonadota</taxon>
        <taxon>Gammaproteobacteria</taxon>
        <taxon>Oceanospirillales</taxon>
        <taxon>Oceanospirillaceae</taxon>
        <taxon>Neptunomonas</taxon>
    </lineage>
</organism>
<gene>
    <name evidence="3" type="ORF">Q4490_15440</name>
    <name evidence="4" type="ORF">Q8W30_13555</name>
</gene>